<evidence type="ECO:0000256" key="1">
    <source>
        <dbReference type="SAM" id="MobiDB-lite"/>
    </source>
</evidence>
<name>A0ABD0SYA7_LOXSC</name>
<feature type="region of interest" description="Disordered" evidence="1">
    <location>
        <begin position="23"/>
        <end position="137"/>
    </location>
</feature>
<feature type="compositionally biased region" description="Low complexity" evidence="1">
    <location>
        <begin position="36"/>
        <end position="45"/>
    </location>
</feature>
<gene>
    <name evidence="2" type="ORF">ABMA28_002870</name>
</gene>
<evidence type="ECO:0000313" key="2">
    <source>
        <dbReference type="EMBL" id="KAL0830742.1"/>
    </source>
</evidence>
<feature type="region of interest" description="Disordered" evidence="1">
    <location>
        <begin position="317"/>
        <end position="394"/>
    </location>
</feature>
<dbReference type="PANTHER" id="PTHR34239:SF2">
    <property type="entry name" value="TRANSPOSABLE ELEMENT P TRANSPOSASE_THAP9 CONSERVED DOMAIN-CONTAINING PROTEIN"/>
    <property type="match status" value="1"/>
</dbReference>
<feature type="compositionally biased region" description="Pro residues" evidence="1">
    <location>
        <begin position="385"/>
        <end position="394"/>
    </location>
</feature>
<organism evidence="2 3">
    <name type="scientific">Loxostege sticticalis</name>
    <name type="common">Beet webworm moth</name>
    <dbReference type="NCBI Taxonomy" id="481309"/>
    <lineage>
        <taxon>Eukaryota</taxon>
        <taxon>Metazoa</taxon>
        <taxon>Ecdysozoa</taxon>
        <taxon>Arthropoda</taxon>
        <taxon>Hexapoda</taxon>
        <taxon>Insecta</taxon>
        <taxon>Pterygota</taxon>
        <taxon>Neoptera</taxon>
        <taxon>Endopterygota</taxon>
        <taxon>Lepidoptera</taxon>
        <taxon>Glossata</taxon>
        <taxon>Ditrysia</taxon>
        <taxon>Pyraloidea</taxon>
        <taxon>Crambidae</taxon>
        <taxon>Pyraustinae</taxon>
        <taxon>Loxostege</taxon>
    </lineage>
</organism>
<comment type="caution">
    <text evidence="2">The sequence shown here is derived from an EMBL/GenBank/DDBJ whole genome shotgun (WGS) entry which is preliminary data.</text>
</comment>
<feature type="compositionally biased region" description="Basic residues" evidence="1">
    <location>
        <begin position="23"/>
        <end position="33"/>
    </location>
</feature>
<dbReference type="Proteomes" id="UP001549921">
    <property type="component" value="Unassembled WGS sequence"/>
</dbReference>
<accession>A0ABD0SYA7</accession>
<dbReference type="PANTHER" id="PTHR34239">
    <property type="entry name" value="APPLE DOMAIN-CONTAINING PROTEIN"/>
    <property type="match status" value="1"/>
</dbReference>
<dbReference type="AlphaFoldDB" id="A0ABD0SYA7"/>
<dbReference type="EMBL" id="JBEDNZ010000013">
    <property type="protein sequence ID" value="KAL0830742.1"/>
    <property type="molecule type" value="Genomic_DNA"/>
</dbReference>
<protein>
    <submittedName>
        <fullName evidence="2">Uncharacterized protein</fullName>
    </submittedName>
</protein>
<reference evidence="2 3" key="1">
    <citation type="submission" date="2024-06" db="EMBL/GenBank/DDBJ databases">
        <title>A chromosome-level genome assembly of beet webworm, Loxostege sticticalis.</title>
        <authorList>
            <person name="Zhang Y."/>
        </authorList>
    </citation>
    <scope>NUCLEOTIDE SEQUENCE [LARGE SCALE GENOMIC DNA]</scope>
    <source>
        <strain evidence="2">AQ028</strain>
        <tissue evidence="2">Male pupae</tissue>
    </source>
</reference>
<evidence type="ECO:0000313" key="3">
    <source>
        <dbReference type="Proteomes" id="UP001549921"/>
    </source>
</evidence>
<feature type="compositionally biased region" description="Low complexity" evidence="1">
    <location>
        <begin position="97"/>
        <end position="111"/>
    </location>
</feature>
<proteinExistence type="predicted"/>
<sequence>MGKRKHSDKEYGYIIKKLRKLEKKLKRSKKKRRDSSSSSSDSLISVASPTNLEDGPMVEWESMDADRDATVVDVETQNEDCVPASAPDTSRREREPSPVASTSRAAPASTSIESQSGTEPRTAAALQSHPGTSQSEEPIENIMSELLGDDPSETKTYGREINADLAIRIQHMVTNGIPKDTRKELQGKYLPPSNCTLVDAPVLNPEIRAAVSETVLKRDKGIELKQKLLGSAITCIGEAITSLLSKENKDTELIKLLMDACRIISDCHNNDSVTRRNFVLFNLKKEMKDQLQKSKIDTALFGSDLAESIKTAKNISKSGAELKSAPPPKPPTTKFNKQTPASTPQRNLNWKAPPQNRRPKGNQEPKGPAPGRSQPASSSRTSYRAPPPKNRSRR</sequence>